<keyword evidence="1" id="KW-1133">Transmembrane helix</keyword>
<proteinExistence type="predicted"/>
<accession>A0A223EH92</accession>
<dbReference type="EMBL" id="CP017704">
    <property type="protein sequence ID" value="ASS94573.1"/>
    <property type="molecule type" value="Genomic_DNA"/>
</dbReference>
<name>A0A223EH92_9BACI</name>
<keyword evidence="1" id="KW-0472">Membrane</keyword>
<organism evidence="2 3">
    <name type="scientific">Peribacillus simplex NBRC 15720 = DSM 1321</name>
    <dbReference type="NCBI Taxonomy" id="1349754"/>
    <lineage>
        <taxon>Bacteria</taxon>
        <taxon>Bacillati</taxon>
        <taxon>Bacillota</taxon>
        <taxon>Bacilli</taxon>
        <taxon>Bacillales</taxon>
        <taxon>Bacillaceae</taxon>
        <taxon>Peribacillus</taxon>
    </lineage>
</organism>
<feature type="transmembrane region" description="Helical" evidence="1">
    <location>
        <begin position="20"/>
        <end position="37"/>
    </location>
</feature>
<evidence type="ECO:0000313" key="3">
    <source>
        <dbReference type="Proteomes" id="UP000214618"/>
    </source>
</evidence>
<evidence type="ECO:0000313" key="2">
    <source>
        <dbReference type="EMBL" id="ASS94573.1"/>
    </source>
</evidence>
<dbReference type="AlphaFoldDB" id="A0A223EH92"/>
<reference evidence="2 3" key="1">
    <citation type="submission" date="2016-10" db="EMBL/GenBank/DDBJ databases">
        <title>The whole genome sequencing and assembly of Bacillus simplex DSM 1321 strain.</title>
        <authorList>
            <person name="Park M.-K."/>
            <person name="Lee Y.-J."/>
            <person name="Yi H."/>
            <person name="Bahn Y.-S."/>
            <person name="Kim J.F."/>
            <person name="Lee D.-W."/>
        </authorList>
    </citation>
    <scope>NUCLEOTIDE SEQUENCE [LARGE SCALE GENOMIC DNA]</scope>
    <source>
        <strain evidence="2 3">DSM 1321</strain>
    </source>
</reference>
<protein>
    <submittedName>
        <fullName evidence="2">Uncharacterized protein</fullName>
    </submittedName>
</protein>
<sequence>MVIGSFKGYYVEVIFMKTSWIFPWGFYHVIVFLKKLIKPLTIARQPDIILGVANDDIINCSIEKQYEIIVDIRLSK</sequence>
<dbReference type="Proteomes" id="UP000214618">
    <property type="component" value="Chromosome"/>
</dbReference>
<evidence type="ECO:0000256" key="1">
    <source>
        <dbReference type="SAM" id="Phobius"/>
    </source>
</evidence>
<keyword evidence="1" id="KW-0812">Transmembrane</keyword>
<gene>
    <name evidence="2" type="ORF">BS1321_11935</name>
</gene>